<keyword evidence="2" id="KW-0347">Helicase</keyword>
<dbReference type="CDD" id="cd18785">
    <property type="entry name" value="SF2_C"/>
    <property type="match status" value="1"/>
</dbReference>
<keyword evidence="2" id="KW-0547">Nucleotide-binding</keyword>
<dbReference type="Proteomes" id="UP001500936">
    <property type="component" value="Unassembled WGS sequence"/>
</dbReference>
<dbReference type="RefSeq" id="WP_345270990.1">
    <property type="nucleotide sequence ID" value="NZ_BAABHB010000017.1"/>
</dbReference>
<evidence type="ECO:0000259" key="1">
    <source>
        <dbReference type="Pfam" id="PF04851"/>
    </source>
</evidence>
<reference evidence="3" key="1">
    <citation type="journal article" date="2019" name="Int. J. Syst. Evol. Microbiol.">
        <title>The Global Catalogue of Microorganisms (GCM) 10K type strain sequencing project: providing services to taxonomists for standard genome sequencing and annotation.</title>
        <authorList>
            <consortium name="The Broad Institute Genomics Platform"/>
            <consortium name="The Broad Institute Genome Sequencing Center for Infectious Disease"/>
            <person name="Wu L."/>
            <person name="Ma J."/>
        </authorList>
    </citation>
    <scope>NUCLEOTIDE SEQUENCE [LARGE SCALE GENOMIC DNA]</scope>
    <source>
        <strain evidence="3">JCM 17925</strain>
    </source>
</reference>
<evidence type="ECO:0000313" key="3">
    <source>
        <dbReference type="Proteomes" id="UP001500936"/>
    </source>
</evidence>
<dbReference type="Pfam" id="PF04851">
    <property type="entry name" value="ResIII"/>
    <property type="match status" value="1"/>
</dbReference>
<name>A0ABP8KY69_9BACT</name>
<dbReference type="Gene3D" id="3.40.50.300">
    <property type="entry name" value="P-loop containing nucleotide triphosphate hydrolases"/>
    <property type="match status" value="1"/>
</dbReference>
<sequence>MELKPYQQSVINDLSLFLDQLQQTNGRVREAFYDFWLSKGFRPFPGTAIEPYKNNVKDGADHPVPHICLKVPTAGGKTFIACNALRTIFEKVEPGAVSANVVVWLVPSNSILQQTILNLRNPAHPYRQKINSHFQNRVEVFDKQAMLSGAGFNATTVQGQLSIIVMSFDSLRARNKEDRKLYQENGNNISFAQGDTTNPYVLEGTDETAVINVIRSLSPVVVVDESHNAESELSVEMLRNLNPSFILDLTATPRKNSNIISFVDALELKKENMVKLPVIVYNQKKERTEVINSALSLQRRLELLANDERKQGGRYIRPIVLFQAQPKTSEDNQTFEKIKETLIRAGIPSDQIKIKTASIDELKGINLMSPECPVRYIITVNALKEGWDCPFAYILASLADRSSAVDVEQILGRVLRQPHVMRHKSPLLNLSYVLTASSRFRETLQNVVNGLNKAGFSARDYRAIDETSDSANQPVAKAAGDPLELLFTLPAPTPEASPNNGDAGDELDPAAIHYAGNIAANGSANAIGTDITAIEQKALAEATEYDERIKQMSDTPSALPPALTDLVDQYRIKDQFQELAGTIRLPQFFQRVSTGIFGDEELLLRKEALLADFNLRKADRNIDFGSVDSELYKVDLEEAHKGEYTPRFSHIDGQTKDALLANILPNQTREGQIKTMTKQMLRRLGNLKPISDKDIEWYVRQVLEDLTEAQFQDLIAQEFSYSERIRQKIESLTTTHAEKTFRLWLDQDKLFLRPSYALPATISPTETGKDIIKSLYVHEAKCNPFEEKVIDAIANLESVAFWTRNLERGRGFVLNGFINHYPDFIVVTKRGKIILVETKGDHLDNTDTAEKIRLGNFWRSKAGNDYRYYMVFETKEVPDAVTLATLLGTIREL</sequence>
<dbReference type="EMBL" id="BAABHB010000017">
    <property type="protein sequence ID" value="GAA4418533.1"/>
    <property type="molecule type" value="Genomic_DNA"/>
</dbReference>
<dbReference type="InterPro" id="IPR027417">
    <property type="entry name" value="P-loop_NTPase"/>
</dbReference>
<keyword evidence="2" id="KW-0378">Hydrolase</keyword>
<dbReference type="SUPFAM" id="SSF52540">
    <property type="entry name" value="P-loop containing nucleoside triphosphate hydrolases"/>
    <property type="match status" value="1"/>
</dbReference>
<proteinExistence type="predicted"/>
<dbReference type="GO" id="GO:0004386">
    <property type="term" value="F:helicase activity"/>
    <property type="evidence" value="ECO:0007669"/>
    <property type="project" value="UniProtKB-KW"/>
</dbReference>
<feature type="domain" description="Helicase/UvrB N-terminal" evidence="1">
    <location>
        <begin position="1"/>
        <end position="254"/>
    </location>
</feature>
<protein>
    <submittedName>
        <fullName evidence="2">DEAD/DEAH box helicase family protein</fullName>
    </submittedName>
</protein>
<evidence type="ECO:0000313" key="2">
    <source>
        <dbReference type="EMBL" id="GAA4418533.1"/>
    </source>
</evidence>
<dbReference type="InterPro" id="IPR006935">
    <property type="entry name" value="Helicase/UvrB_N"/>
</dbReference>
<keyword evidence="2" id="KW-0067">ATP-binding</keyword>
<organism evidence="2 3">
    <name type="scientific">Nibrella viscosa</name>
    <dbReference type="NCBI Taxonomy" id="1084524"/>
    <lineage>
        <taxon>Bacteria</taxon>
        <taxon>Pseudomonadati</taxon>
        <taxon>Bacteroidota</taxon>
        <taxon>Cytophagia</taxon>
        <taxon>Cytophagales</taxon>
        <taxon>Spirosomataceae</taxon>
        <taxon>Nibrella</taxon>
    </lineage>
</organism>
<comment type="caution">
    <text evidence="2">The sequence shown here is derived from an EMBL/GenBank/DDBJ whole genome shotgun (WGS) entry which is preliminary data.</text>
</comment>
<gene>
    <name evidence="2" type="ORF">GCM10023187_52040</name>
</gene>
<accession>A0ABP8KY69</accession>
<keyword evidence="3" id="KW-1185">Reference proteome</keyword>